<dbReference type="AlphaFoldDB" id="W7E7T6"/>
<keyword evidence="2" id="KW-1185">Reference proteome</keyword>
<gene>
    <name evidence="1" type="ORF">COMX_05580</name>
</gene>
<dbReference type="Proteomes" id="UP000019250">
    <property type="component" value="Unassembled WGS sequence"/>
</dbReference>
<comment type="caution">
    <text evidence="1">The sequence shown here is derived from an EMBL/GenBank/DDBJ whole genome shotgun (WGS) entry which is preliminary data.</text>
</comment>
<sequence>MKRDVKNTLNFAPMKRKNSSISSTQYNLGLKYKIGDGIKKDYFEAVKCSTKAANQCYTVGNYNIGVIYTNIKYLVKLMLN</sequence>
<reference evidence="1 2" key="1">
    <citation type="journal article" date="2014" name="Genome Announc.">
        <title>Draft Genome Sequence of Commensalibacter papalotli MX01, a Symbiont Identified from the Guts of Overwintering Monarch Butterflies.</title>
        <authorList>
            <person name="Servin-Garciduenas L.E."/>
            <person name="Sanchez-Quinto A."/>
            <person name="Martinez-Romero E."/>
        </authorList>
    </citation>
    <scope>NUCLEOTIDE SEQUENCE [LARGE SCALE GENOMIC DNA]</scope>
    <source>
        <strain evidence="2">MX-MONARCH01</strain>
    </source>
</reference>
<evidence type="ECO:0000313" key="2">
    <source>
        <dbReference type="Proteomes" id="UP000019250"/>
    </source>
</evidence>
<accession>W7E7T6</accession>
<dbReference type="InterPro" id="IPR011990">
    <property type="entry name" value="TPR-like_helical_dom_sf"/>
</dbReference>
<dbReference type="SMART" id="SM00671">
    <property type="entry name" value="SEL1"/>
    <property type="match status" value="1"/>
</dbReference>
<dbReference type="SUPFAM" id="SSF81901">
    <property type="entry name" value="HCP-like"/>
    <property type="match status" value="1"/>
</dbReference>
<dbReference type="InterPro" id="IPR006597">
    <property type="entry name" value="Sel1-like"/>
</dbReference>
<dbReference type="Gene3D" id="1.25.40.10">
    <property type="entry name" value="Tetratricopeptide repeat domain"/>
    <property type="match status" value="1"/>
</dbReference>
<protein>
    <submittedName>
        <fullName evidence="1">Sel1 domain-containing protein</fullName>
    </submittedName>
</protein>
<proteinExistence type="predicted"/>
<name>W7E7T6_9PROT</name>
<organism evidence="1 2">
    <name type="scientific">Commensalibacter papalotli</name>
    <name type="common">ex Servin-Garciduenas et al. 2014</name>
    <dbReference type="NCBI Taxonomy" id="1208583"/>
    <lineage>
        <taxon>Bacteria</taxon>
        <taxon>Pseudomonadati</taxon>
        <taxon>Pseudomonadota</taxon>
        <taxon>Alphaproteobacteria</taxon>
        <taxon>Acetobacterales</taxon>
        <taxon>Acetobacteraceae</taxon>
    </lineage>
</organism>
<evidence type="ECO:0000313" key="1">
    <source>
        <dbReference type="EMBL" id="EUK19196.1"/>
    </source>
</evidence>
<dbReference type="EMBL" id="ATSX01000001">
    <property type="protein sequence ID" value="EUK19196.1"/>
    <property type="molecule type" value="Genomic_DNA"/>
</dbReference>